<evidence type="ECO:0000313" key="2">
    <source>
        <dbReference type="Proteomes" id="UP001165960"/>
    </source>
</evidence>
<organism evidence="1 2">
    <name type="scientific">Entomophthora muscae</name>
    <dbReference type="NCBI Taxonomy" id="34485"/>
    <lineage>
        <taxon>Eukaryota</taxon>
        <taxon>Fungi</taxon>
        <taxon>Fungi incertae sedis</taxon>
        <taxon>Zoopagomycota</taxon>
        <taxon>Entomophthoromycotina</taxon>
        <taxon>Entomophthoromycetes</taxon>
        <taxon>Entomophthorales</taxon>
        <taxon>Entomophthoraceae</taxon>
        <taxon>Entomophthora</taxon>
    </lineage>
</organism>
<dbReference type="EMBL" id="QTSX02001456">
    <property type="protein sequence ID" value="KAJ9081818.1"/>
    <property type="molecule type" value="Genomic_DNA"/>
</dbReference>
<accession>A0ACC2U474</accession>
<keyword evidence="2" id="KW-1185">Reference proteome</keyword>
<sequence length="311" mass="35447">MARSFFPLNISGRGGHTISGIVGLANNFSPQQSPEGTRPLIVILHGLRDHKNSETITGIEKELPPYFDTFRFDFSGNGDSEGETSYSDYPFQVEDLEIVIQFLETHDFCIPSLDQHCLEPCLEYIGRKHGCPVNTFFAFNLKVLIGHSKGGTVSMLFASRKTCRIPYIINISGRNDLREKSMHRFKPEQMHSVNEGEKIVWRTFTDSNDQKRPIWVSTYDFIWRDEFQPDVFKAIRTNQSIKAVLTVHGTDDTVVPLKDAIAFDNCFPKNSIHTLKVLNGFSHMFLRDGEMKGLTFAINNWLLDQNLVSHL</sequence>
<comment type="caution">
    <text evidence="1">The sequence shown here is derived from an EMBL/GenBank/DDBJ whole genome shotgun (WGS) entry which is preliminary data.</text>
</comment>
<evidence type="ECO:0000313" key="1">
    <source>
        <dbReference type="EMBL" id="KAJ9081818.1"/>
    </source>
</evidence>
<protein>
    <submittedName>
        <fullName evidence="1">Uncharacterized protein</fullName>
    </submittedName>
</protein>
<name>A0ACC2U474_9FUNG</name>
<proteinExistence type="predicted"/>
<gene>
    <name evidence="1" type="ORF">DSO57_1010711</name>
</gene>
<dbReference type="Proteomes" id="UP001165960">
    <property type="component" value="Unassembled WGS sequence"/>
</dbReference>
<reference evidence="1" key="1">
    <citation type="submission" date="2022-04" db="EMBL/GenBank/DDBJ databases">
        <title>Genome of the entomopathogenic fungus Entomophthora muscae.</title>
        <authorList>
            <person name="Elya C."/>
            <person name="Lovett B.R."/>
            <person name="Lee E."/>
            <person name="Macias A.M."/>
            <person name="Hajek A.E."/>
            <person name="De Bivort B.L."/>
            <person name="Kasson M.T."/>
            <person name="De Fine Licht H.H."/>
            <person name="Stajich J.E."/>
        </authorList>
    </citation>
    <scope>NUCLEOTIDE SEQUENCE</scope>
    <source>
        <strain evidence="1">Berkeley</strain>
    </source>
</reference>